<dbReference type="Gene3D" id="1.20.5.860">
    <property type="entry name" value="Photosystem II cytochrome b559, alpha subunit"/>
    <property type="match status" value="1"/>
</dbReference>
<comment type="similarity">
    <text evidence="1">Belongs to the complex I 30 kDa subunit family.</text>
</comment>
<reference evidence="4" key="1">
    <citation type="submission" date="2020-06" db="EMBL/GenBank/DDBJ databases">
        <authorList>
            <person name="Li T."/>
            <person name="Hu X."/>
            <person name="Zhang T."/>
            <person name="Song X."/>
            <person name="Zhang H."/>
            <person name="Dai N."/>
            <person name="Sheng W."/>
            <person name="Hou X."/>
            <person name="Wei L."/>
        </authorList>
    </citation>
    <scope>NUCLEOTIDE SEQUENCE</scope>
    <source>
        <strain evidence="4">KEN8</strain>
        <tissue evidence="4">Leaf</tissue>
    </source>
</reference>
<gene>
    <name evidence="4" type="ORF">Scaly_3123800</name>
</gene>
<dbReference type="GO" id="GO:0009523">
    <property type="term" value="C:photosystem II"/>
    <property type="evidence" value="ECO:0007669"/>
    <property type="project" value="InterPro"/>
</dbReference>
<dbReference type="InterPro" id="IPR037025">
    <property type="entry name" value="PSII_cyt_b559_asu_sf"/>
</dbReference>
<evidence type="ECO:0000256" key="1">
    <source>
        <dbReference type="ARBA" id="ARBA00007569"/>
    </source>
</evidence>
<sequence length="233" mass="26001">MFGVSSINHPDLRRISTDYGFEGHPLRKDLPLSGYVEVRYDDPEKRVVSEPIEMTQEFRYFDFASPWEQPFLVQFGRTWVSKTDVVGSNPTERDSVLVRIDPPFTVHEYVELSMSGSTGKRSFADIIRYWVIHKPSLFTRRIKGLFVSTGLASFSSIGGSEKTKGDADYSIADSEEITDIVGTNFMTGPVIDLQHSGHAASGSMTGRAGKMSEKQPQPSRTVRKRGSPGMGLR</sequence>
<dbReference type="SUPFAM" id="SSF143243">
    <property type="entry name" value="Nqo5-like"/>
    <property type="match status" value="1"/>
</dbReference>
<dbReference type="Pfam" id="PF00329">
    <property type="entry name" value="Complex1_30kDa"/>
    <property type="match status" value="1"/>
</dbReference>
<dbReference type="EMBL" id="JACGWM010001213">
    <property type="protein sequence ID" value="KAL0294334.1"/>
    <property type="molecule type" value="Genomic_DNA"/>
</dbReference>
<comment type="caution">
    <text evidence="4">The sequence shown here is derived from an EMBL/GenBank/DDBJ whole genome shotgun (WGS) entry which is preliminary data.</text>
</comment>
<feature type="region of interest" description="Disordered" evidence="2">
    <location>
        <begin position="196"/>
        <end position="233"/>
    </location>
</feature>
<dbReference type="InterPro" id="IPR037232">
    <property type="entry name" value="NADH_quin_OxRdtase_su_C/D-like"/>
</dbReference>
<dbReference type="PANTHER" id="PTHR10884:SF14">
    <property type="entry name" value="NADH DEHYDROGENASE [UBIQUINONE] IRON-SULFUR PROTEIN 3, MITOCHONDRIAL"/>
    <property type="match status" value="1"/>
</dbReference>
<dbReference type="SUPFAM" id="SSF161045">
    <property type="entry name" value="Cytochrome b559 subunits"/>
    <property type="match status" value="1"/>
</dbReference>
<dbReference type="GO" id="GO:0020037">
    <property type="term" value="F:heme binding"/>
    <property type="evidence" value="ECO:0007669"/>
    <property type="project" value="InterPro"/>
</dbReference>
<evidence type="ECO:0000313" key="4">
    <source>
        <dbReference type="EMBL" id="KAL0294334.1"/>
    </source>
</evidence>
<proteinExistence type="inferred from homology"/>
<reference evidence="4" key="2">
    <citation type="journal article" date="2024" name="Plant">
        <title>Genomic evolution and insights into agronomic trait innovations of Sesamum species.</title>
        <authorList>
            <person name="Miao H."/>
            <person name="Wang L."/>
            <person name="Qu L."/>
            <person name="Liu H."/>
            <person name="Sun Y."/>
            <person name="Le M."/>
            <person name="Wang Q."/>
            <person name="Wei S."/>
            <person name="Zheng Y."/>
            <person name="Lin W."/>
            <person name="Duan Y."/>
            <person name="Cao H."/>
            <person name="Xiong S."/>
            <person name="Wang X."/>
            <person name="Wei L."/>
            <person name="Li C."/>
            <person name="Ma Q."/>
            <person name="Ju M."/>
            <person name="Zhao R."/>
            <person name="Li G."/>
            <person name="Mu C."/>
            <person name="Tian Q."/>
            <person name="Mei H."/>
            <person name="Zhang T."/>
            <person name="Gao T."/>
            <person name="Zhang H."/>
        </authorList>
    </citation>
    <scope>NUCLEOTIDE SEQUENCE</scope>
    <source>
        <strain evidence="4">KEN8</strain>
    </source>
</reference>
<evidence type="ECO:0000259" key="3">
    <source>
        <dbReference type="Pfam" id="PF00329"/>
    </source>
</evidence>
<feature type="domain" description="NADH:ubiquinone oxidoreductase 30kDa subunit" evidence="3">
    <location>
        <begin position="1"/>
        <end position="35"/>
    </location>
</feature>
<accession>A0AAW2JIQ7</accession>
<dbReference type="AlphaFoldDB" id="A0AAW2JIQ7"/>
<organism evidence="4">
    <name type="scientific">Sesamum calycinum</name>
    <dbReference type="NCBI Taxonomy" id="2727403"/>
    <lineage>
        <taxon>Eukaryota</taxon>
        <taxon>Viridiplantae</taxon>
        <taxon>Streptophyta</taxon>
        <taxon>Embryophyta</taxon>
        <taxon>Tracheophyta</taxon>
        <taxon>Spermatophyta</taxon>
        <taxon>Magnoliopsida</taxon>
        <taxon>eudicotyledons</taxon>
        <taxon>Gunneridae</taxon>
        <taxon>Pentapetalae</taxon>
        <taxon>asterids</taxon>
        <taxon>lamiids</taxon>
        <taxon>Lamiales</taxon>
        <taxon>Pedaliaceae</taxon>
        <taxon>Sesamum</taxon>
    </lineage>
</organism>
<dbReference type="InterPro" id="IPR001268">
    <property type="entry name" value="NADH_UbQ_OxRdtase_30kDa_su"/>
</dbReference>
<dbReference type="PANTHER" id="PTHR10884">
    <property type="entry name" value="NADH DEHYDROGENASE UBIQUINONE IRON-SULFUR PROTEIN 3"/>
    <property type="match status" value="1"/>
</dbReference>
<protein>
    <submittedName>
        <fullName evidence="4">NADH dehydrogenase [ubiquinone] iron-sulfur protein 3</fullName>
    </submittedName>
</protein>
<name>A0AAW2JIQ7_9LAMI</name>
<dbReference type="GO" id="GO:0008137">
    <property type="term" value="F:NADH dehydrogenase (ubiquinone) activity"/>
    <property type="evidence" value="ECO:0007669"/>
    <property type="project" value="InterPro"/>
</dbReference>
<evidence type="ECO:0000256" key="2">
    <source>
        <dbReference type="SAM" id="MobiDB-lite"/>
    </source>
</evidence>
<dbReference type="GO" id="GO:0009767">
    <property type="term" value="P:photosynthetic electron transport chain"/>
    <property type="evidence" value="ECO:0007669"/>
    <property type="project" value="InterPro"/>
</dbReference>